<dbReference type="GO" id="GO:0016491">
    <property type="term" value="F:oxidoreductase activity"/>
    <property type="evidence" value="ECO:0007669"/>
    <property type="project" value="UniProtKB-KW"/>
</dbReference>
<feature type="domain" description="FAD-binding PCMH-type" evidence="3">
    <location>
        <begin position="21"/>
        <end position="201"/>
    </location>
</feature>
<reference evidence="4 5" key="1">
    <citation type="journal article" date="2018" name="IMA Fungus">
        <title>IMA Genome-F 9: Draft genome sequence of Annulohypoxylon stygium, Aspergillus mulundensis, Berkeleyomyces basicola (syn. Thielaviopsis basicola), Ceratocystis smalleyi, two Cercospora beticola strains, Coleophoma cylindrospora, Fusarium fracticaudum, Phialophora cf. hyalina, and Morchella septimelata.</title>
        <authorList>
            <person name="Wingfield B.D."/>
            <person name="Bills G.F."/>
            <person name="Dong Y."/>
            <person name="Huang W."/>
            <person name="Nel W.J."/>
            <person name="Swalarsk-Parry B.S."/>
            <person name="Vaghefi N."/>
            <person name="Wilken P.M."/>
            <person name="An Z."/>
            <person name="de Beer Z.W."/>
            <person name="De Vos L."/>
            <person name="Chen L."/>
            <person name="Duong T.A."/>
            <person name="Gao Y."/>
            <person name="Hammerbacher A."/>
            <person name="Kikkert J.R."/>
            <person name="Li Y."/>
            <person name="Li H."/>
            <person name="Li K."/>
            <person name="Li Q."/>
            <person name="Liu X."/>
            <person name="Ma X."/>
            <person name="Naidoo K."/>
            <person name="Pethybridge S.J."/>
            <person name="Sun J."/>
            <person name="Steenkamp E.T."/>
            <person name="van der Nest M.A."/>
            <person name="van Wyk S."/>
            <person name="Wingfield M.J."/>
            <person name="Xiong C."/>
            <person name="Yue Q."/>
            <person name="Zhang X."/>
        </authorList>
    </citation>
    <scope>NUCLEOTIDE SEQUENCE [LARGE SCALE GENOMIC DNA]</scope>
    <source>
        <strain evidence="4 5">BP 5553</strain>
    </source>
</reference>
<dbReference type="STRING" id="2656787.A0A370U3C3"/>
<evidence type="ECO:0000256" key="2">
    <source>
        <dbReference type="ARBA" id="ARBA00023002"/>
    </source>
</evidence>
<dbReference type="InterPro" id="IPR012951">
    <property type="entry name" value="BBE"/>
</dbReference>
<dbReference type="AlphaFoldDB" id="A0A370U3C3"/>
<dbReference type="GO" id="GO:0071949">
    <property type="term" value="F:FAD binding"/>
    <property type="evidence" value="ECO:0007669"/>
    <property type="project" value="InterPro"/>
</dbReference>
<dbReference type="PANTHER" id="PTHR13878:SF91">
    <property type="entry name" value="FAD BINDING DOMAIN PROTEIN (AFU_ORTHOLOGUE AFUA_6G12070)-RELATED"/>
    <property type="match status" value="1"/>
</dbReference>
<evidence type="ECO:0000259" key="3">
    <source>
        <dbReference type="PROSITE" id="PS51387"/>
    </source>
</evidence>
<dbReference type="Proteomes" id="UP000254866">
    <property type="component" value="Unassembled WGS sequence"/>
</dbReference>
<comment type="caution">
    <text evidence="4">The sequence shown here is derived from an EMBL/GenBank/DDBJ whole genome shotgun (WGS) entry which is preliminary data.</text>
</comment>
<dbReference type="PANTHER" id="PTHR13878">
    <property type="entry name" value="GULONOLACTONE OXIDASE"/>
    <property type="match status" value="1"/>
</dbReference>
<comment type="similarity">
    <text evidence="1">Belongs to the oxygen-dependent FAD-linked oxidoreductase family.</text>
</comment>
<dbReference type="GeneID" id="43595061"/>
<name>A0A370U3C3_9HELO</name>
<dbReference type="InterPro" id="IPR016166">
    <property type="entry name" value="FAD-bd_PCMH"/>
</dbReference>
<accession>A0A370U3C3</accession>
<gene>
    <name evidence="4" type="ORF">BP5553_02212</name>
</gene>
<dbReference type="InterPro" id="IPR006094">
    <property type="entry name" value="Oxid_FAD_bind_N"/>
</dbReference>
<organism evidence="4 5">
    <name type="scientific">Venustampulla echinocandica</name>
    <dbReference type="NCBI Taxonomy" id="2656787"/>
    <lineage>
        <taxon>Eukaryota</taxon>
        <taxon>Fungi</taxon>
        <taxon>Dikarya</taxon>
        <taxon>Ascomycota</taxon>
        <taxon>Pezizomycotina</taxon>
        <taxon>Leotiomycetes</taxon>
        <taxon>Helotiales</taxon>
        <taxon>Pleuroascaceae</taxon>
        <taxon>Venustampulla</taxon>
    </lineage>
</organism>
<dbReference type="InterPro" id="IPR036318">
    <property type="entry name" value="FAD-bd_PCMH-like_sf"/>
</dbReference>
<dbReference type="OrthoDB" id="9983560at2759"/>
<keyword evidence="5" id="KW-1185">Reference proteome</keyword>
<evidence type="ECO:0000256" key="1">
    <source>
        <dbReference type="ARBA" id="ARBA00005466"/>
    </source>
</evidence>
<sequence>MQPWFQNGTCDPFRPQSTPCTLGNLVQYSINVSSAADVVAGLKFGREKNVRLAIKNTGHEFSGKNTAKGGLGLWTHNLNKIEINTNYSRPSYKGPAMKMGAGTLAASAYQAAHALGYRVIGGSCPTVGLAGGYTQGGGHSVLSSIYGLGADNVLEWEVVTADGRQLIASPEQNADLFWALSGGGPATYAVVISMTTRMYLDGPTSGASLTFSSSGIDQATYWAAIENFQSNLAPLVDAGAVVLYTITPSNFLMFASAPAIAASTFDTGFASVKSHLTQVGIAHNLTVTADLTYYDHFQRYYGPLPNGIWEVSHLIGSRLIPRSVVTAPAGNKALVDAYANITASGDFIVVSIAMNASRPATLPGGNSVHPAWRSALLHTLAYWPWDWTASPATITARERTLTEDIEPQLVQLSPGSGTYLNEANFNMKNAQQEFYGPNLARLRSLKKKWDKQGLLWARTAIGSEAWVEDGTQRLCKSGKDF</sequence>
<dbReference type="EMBL" id="NPIC01000001">
    <property type="protein sequence ID" value="RDL42233.1"/>
    <property type="molecule type" value="Genomic_DNA"/>
</dbReference>
<dbReference type="Gene3D" id="3.30.465.10">
    <property type="match status" value="2"/>
</dbReference>
<dbReference type="Pfam" id="PF01565">
    <property type="entry name" value="FAD_binding_4"/>
    <property type="match status" value="1"/>
</dbReference>
<dbReference type="Pfam" id="PF08031">
    <property type="entry name" value="BBE"/>
    <property type="match status" value="1"/>
</dbReference>
<evidence type="ECO:0000313" key="4">
    <source>
        <dbReference type="EMBL" id="RDL42233.1"/>
    </source>
</evidence>
<dbReference type="SUPFAM" id="SSF56176">
    <property type="entry name" value="FAD-binding/transporter-associated domain-like"/>
    <property type="match status" value="1"/>
</dbReference>
<protein>
    <recommendedName>
        <fullName evidence="3">FAD-binding PCMH-type domain-containing protein</fullName>
    </recommendedName>
</protein>
<dbReference type="InterPro" id="IPR016169">
    <property type="entry name" value="FAD-bd_PCMH_sub2"/>
</dbReference>
<evidence type="ECO:0000313" key="5">
    <source>
        <dbReference type="Proteomes" id="UP000254866"/>
    </source>
</evidence>
<dbReference type="RefSeq" id="XP_031874889.1">
    <property type="nucleotide sequence ID" value="XM_032010835.1"/>
</dbReference>
<proteinExistence type="inferred from homology"/>
<keyword evidence="2" id="KW-0560">Oxidoreductase</keyword>
<dbReference type="PROSITE" id="PS51387">
    <property type="entry name" value="FAD_PCMH"/>
    <property type="match status" value="1"/>
</dbReference>
<dbReference type="InterPro" id="IPR050432">
    <property type="entry name" value="FAD-linked_Oxidoreductases_BP"/>
</dbReference>